<name>A0ACC3NWR8_9PEZI</name>
<dbReference type="EMBL" id="JAUTXU010000005">
    <property type="protein sequence ID" value="KAK3724379.1"/>
    <property type="molecule type" value="Genomic_DNA"/>
</dbReference>
<proteinExistence type="predicted"/>
<dbReference type="Proteomes" id="UP001281147">
    <property type="component" value="Unassembled WGS sequence"/>
</dbReference>
<protein>
    <submittedName>
        <fullName evidence="1">Uncharacterized protein</fullName>
    </submittedName>
</protein>
<accession>A0ACC3NWR8</accession>
<gene>
    <name evidence="1" type="ORF">LTR37_001003</name>
</gene>
<evidence type="ECO:0000313" key="2">
    <source>
        <dbReference type="Proteomes" id="UP001281147"/>
    </source>
</evidence>
<sequence length="231" mass="26034">MAATNIFESNVPLQGERATGVAHRKVELQSPADLTYLIANVTKVAREKVDRHLPPDATPDGEDAMRKRVEQLVDEYIRNTFNSAKDNISVNGMDSKEMEAELAKAQEGEEIEPFDTKLAQRIQTLSGQIEKHTLDLANLRRTAPAQTSQRFQQSFTTASEQDNARLQQYGDERLDEARQTKIDIGKIERLDEVQTTWQYGSENLNALKSELGATVAKMERAQQAVEFVEKQ</sequence>
<organism evidence="1 2">
    <name type="scientific">Vermiconidia calcicola</name>
    <dbReference type="NCBI Taxonomy" id="1690605"/>
    <lineage>
        <taxon>Eukaryota</taxon>
        <taxon>Fungi</taxon>
        <taxon>Dikarya</taxon>
        <taxon>Ascomycota</taxon>
        <taxon>Pezizomycotina</taxon>
        <taxon>Dothideomycetes</taxon>
        <taxon>Dothideomycetidae</taxon>
        <taxon>Mycosphaerellales</taxon>
        <taxon>Extremaceae</taxon>
        <taxon>Vermiconidia</taxon>
    </lineage>
</organism>
<reference evidence="1" key="1">
    <citation type="submission" date="2023-07" db="EMBL/GenBank/DDBJ databases">
        <title>Black Yeasts Isolated from many extreme environments.</title>
        <authorList>
            <person name="Coleine C."/>
            <person name="Stajich J.E."/>
            <person name="Selbmann L."/>
        </authorList>
    </citation>
    <scope>NUCLEOTIDE SEQUENCE</scope>
    <source>
        <strain evidence="1">CCFEE 5714</strain>
    </source>
</reference>
<evidence type="ECO:0000313" key="1">
    <source>
        <dbReference type="EMBL" id="KAK3724379.1"/>
    </source>
</evidence>
<comment type="caution">
    <text evidence="1">The sequence shown here is derived from an EMBL/GenBank/DDBJ whole genome shotgun (WGS) entry which is preliminary data.</text>
</comment>
<keyword evidence="2" id="KW-1185">Reference proteome</keyword>